<accession>A0A0P1LH68</accession>
<evidence type="ECO:0000313" key="4">
    <source>
        <dbReference type="EMBL" id="CUU02903.1"/>
    </source>
</evidence>
<proteinExistence type="predicted"/>
<evidence type="ECO:0000256" key="2">
    <source>
        <dbReference type="ARBA" id="ARBA00022679"/>
    </source>
</evidence>
<evidence type="ECO:0000259" key="3">
    <source>
        <dbReference type="Pfam" id="PF00588"/>
    </source>
</evidence>
<dbReference type="PANTHER" id="PTHR46429:SF1">
    <property type="entry name" value="23S RRNA (GUANOSINE-2'-O-)-METHYLTRANSFERASE RLMB"/>
    <property type="match status" value="1"/>
</dbReference>
<dbReference type="GO" id="GO:0003723">
    <property type="term" value="F:RNA binding"/>
    <property type="evidence" value="ECO:0007669"/>
    <property type="project" value="InterPro"/>
</dbReference>
<accession>A0A0P1NUD4</accession>
<dbReference type="InterPro" id="IPR029028">
    <property type="entry name" value="Alpha/beta_knot_MTases"/>
</dbReference>
<name>A0A0P1MSL2_9BACT</name>
<dbReference type="Pfam" id="PF00588">
    <property type="entry name" value="SpoU_methylase"/>
    <property type="match status" value="1"/>
</dbReference>
<dbReference type="GO" id="GO:0008173">
    <property type="term" value="F:RNA methyltransferase activity"/>
    <property type="evidence" value="ECO:0007669"/>
    <property type="project" value="InterPro"/>
</dbReference>
<gene>
    <name evidence="4" type="ORF">JGI4_00635</name>
</gene>
<accession>A0A0P1L8N6</accession>
<accession>A0A0P1LER9</accession>
<feature type="domain" description="tRNA/rRNA methyltransferase SpoU type" evidence="3">
    <location>
        <begin position="27"/>
        <end position="169"/>
    </location>
</feature>
<dbReference type="SUPFAM" id="SSF75217">
    <property type="entry name" value="alpha/beta knot"/>
    <property type="match status" value="1"/>
</dbReference>
<accession>A0A0P1LHK9</accession>
<dbReference type="Gene3D" id="3.40.1280.10">
    <property type="match status" value="1"/>
</dbReference>
<dbReference type="CDD" id="cd18097">
    <property type="entry name" value="SpoU-like"/>
    <property type="match status" value="1"/>
</dbReference>
<dbReference type="STRING" id="1633631.GCA_001442925_00635"/>
<accession>A0A0P1NX05</accession>
<dbReference type="GO" id="GO:0006396">
    <property type="term" value="P:RNA processing"/>
    <property type="evidence" value="ECO:0007669"/>
    <property type="project" value="InterPro"/>
</dbReference>
<dbReference type="EMBL" id="FAOP01000003">
    <property type="protein sequence ID" value="CUU02903.1"/>
    <property type="molecule type" value="Genomic_DNA"/>
</dbReference>
<accession>A0A0S4MV62</accession>
<protein>
    <submittedName>
        <fullName evidence="4">SpoU rRNA Methylase family protein</fullName>
    </submittedName>
</protein>
<dbReference type="RefSeq" id="WP_047134020.1">
    <property type="nucleotide sequence ID" value="NZ_CZVJ01000012.1"/>
</dbReference>
<dbReference type="Proteomes" id="UP000182011">
    <property type="component" value="Unassembled WGS sequence"/>
</dbReference>
<evidence type="ECO:0000256" key="1">
    <source>
        <dbReference type="ARBA" id="ARBA00022603"/>
    </source>
</evidence>
<accession>A0A0P1LNP6</accession>
<dbReference type="GO" id="GO:0032259">
    <property type="term" value="P:methylation"/>
    <property type="evidence" value="ECO:0007669"/>
    <property type="project" value="UniProtKB-KW"/>
</dbReference>
<dbReference type="GO" id="GO:0005829">
    <property type="term" value="C:cytosol"/>
    <property type="evidence" value="ECO:0007669"/>
    <property type="project" value="TreeGrafter"/>
</dbReference>
<accession>A0A0P1MSL2</accession>
<dbReference type="InterPro" id="IPR001537">
    <property type="entry name" value="SpoU_MeTrfase"/>
</dbReference>
<reference evidence="5" key="1">
    <citation type="submission" date="2015-11" db="EMBL/GenBank/DDBJ databases">
        <authorList>
            <person name="Varghese N."/>
        </authorList>
    </citation>
    <scope>NUCLEOTIDE SEQUENCE [LARGE SCALE GENOMIC DNA]</scope>
</reference>
<keyword evidence="2" id="KW-0808">Transferase</keyword>
<dbReference type="AlphaFoldDB" id="A0A0P1MSL2"/>
<dbReference type="InterPro" id="IPR029026">
    <property type="entry name" value="tRNA_m1G_MTases_N"/>
</dbReference>
<organism evidence="4 5">
    <name type="scientific">Candidatus Kryptonium thompsonii</name>
    <dbReference type="NCBI Taxonomy" id="1633631"/>
    <lineage>
        <taxon>Bacteria</taxon>
        <taxon>Pseudomonadati</taxon>
        <taxon>Candidatus Kryptoniota</taxon>
        <taxon>Candidatus Kryptonium</taxon>
    </lineage>
</organism>
<dbReference type="InterPro" id="IPR004441">
    <property type="entry name" value="rRNA_MeTrfase_TrmH"/>
</dbReference>
<sequence length="183" mass="20901">MRKLTPIEIERKRHTIEELKTIERHPIYVLLDNIRSVYNVGSIFRTSDAALIKKLYLTGYTPHPPRKDIEKTALGAIESVPWEYHKNPVDIIKELKEKNVKIIALEITDDSIPYYEIKPEDFPLCLVIGNEITGISDEVLSMCDLAIEIPQFGIKHSLNVAVAYGIAVYELVKIYRTSHASVK</sequence>
<keyword evidence="1 4" id="KW-0489">Methyltransferase</keyword>
<evidence type="ECO:0000313" key="5">
    <source>
        <dbReference type="Proteomes" id="UP000182011"/>
    </source>
</evidence>
<dbReference type="PANTHER" id="PTHR46429">
    <property type="entry name" value="23S RRNA (GUANOSINE-2'-O-)-METHYLTRANSFERASE RLMB"/>
    <property type="match status" value="1"/>
</dbReference>